<evidence type="ECO:0000256" key="17">
    <source>
        <dbReference type="ARBA" id="ARBA00048623"/>
    </source>
</evidence>
<evidence type="ECO:0000256" key="4">
    <source>
        <dbReference type="ARBA" id="ARBA00010561"/>
    </source>
</evidence>
<comment type="subcellular location">
    <subcellularLocation>
        <location evidence="2 19">Cell membrane</location>
        <topology evidence="2 19">Multi-pass membrane protein</topology>
    </subcellularLocation>
</comment>
<evidence type="ECO:0000313" key="20">
    <source>
        <dbReference type="EMBL" id="GAA4688718.1"/>
    </source>
</evidence>
<sequence length="254" mass="25516">MRDGWRLALGMLTVVPARMPGRVDGDVARWAMLLAPLAVLPLGIAVVLVGVVGTALGLPMLVVGLLGVAALVLGTRAFHVDGLSDTADGLTASHDPERSLAAMHTSTSGPAGGAAVFLVLAVQAVALTPLLTGWPGQVLAGALVCVSRLALWITCLRGVPAARDGGLAAPYIGRIAPSVAVGGWLAAAALVAGLLQWAGGDWWRGVLAVLLAAGFVTALVRRATRRLGGVNGDVFGAGIELCLATLLVGVVALG</sequence>
<feature type="transmembrane region" description="Helical" evidence="19">
    <location>
        <begin position="138"/>
        <end position="159"/>
    </location>
</feature>
<comment type="similarity">
    <text evidence="4 19">Belongs to the CobS family.</text>
</comment>
<evidence type="ECO:0000256" key="5">
    <source>
        <dbReference type="ARBA" id="ARBA00013200"/>
    </source>
</evidence>
<dbReference type="Pfam" id="PF02654">
    <property type="entry name" value="CobS"/>
    <property type="match status" value="1"/>
</dbReference>
<evidence type="ECO:0000313" key="21">
    <source>
        <dbReference type="Proteomes" id="UP001500621"/>
    </source>
</evidence>
<dbReference type="PANTHER" id="PTHR34148">
    <property type="entry name" value="ADENOSYLCOBINAMIDE-GDP RIBAZOLETRANSFERASE"/>
    <property type="match status" value="1"/>
</dbReference>
<evidence type="ECO:0000256" key="7">
    <source>
        <dbReference type="ARBA" id="ARBA00022475"/>
    </source>
</evidence>
<feature type="transmembrane region" description="Helical" evidence="19">
    <location>
        <begin position="111"/>
        <end position="132"/>
    </location>
</feature>
<dbReference type="EC" id="2.7.8.26" evidence="5 19"/>
<proteinExistence type="inferred from homology"/>
<dbReference type="RefSeq" id="WP_345266934.1">
    <property type="nucleotide sequence ID" value="NZ_BAABIM010000003.1"/>
</dbReference>
<comment type="pathway">
    <text evidence="3 19">Cofactor biosynthesis; adenosylcobalamin biosynthesis; adenosylcobalamin from cob(II)yrinate a,c-diamide: step 7/7.</text>
</comment>
<comment type="catalytic activity">
    <reaction evidence="17 19">
        <text>alpha-ribazole + adenosylcob(III)inamide-GDP = adenosylcob(III)alamin + GMP + H(+)</text>
        <dbReference type="Rhea" id="RHEA:16049"/>
        <dbReference type="ChEBI" id="CHEBI:10329"/>
        <dbReference type="ChEBI" id="CHEBI:15378"/>
        <dbReference type="ChEBI" id="CHEBI:18408"/>
        <dbReference type="ChEBI" id="CHEBI:58115"/>
        <dbReference type="ChEBI" id="CHEBI:60487"/>
        <dbReference type="EC" id="2.7.8.26"/>
    </reaction>
</comment>
<keyword evidence="8 19" id="KW-0169">Cobalamin biosynthesis</keyword>
<accession>A0ABP8WFE4</accession>
<keyword evidence="7 19" id="KW-1003">Cell membrane</keyword>
<comment type="function">
    <text evidence="14 19">Joins adenosylcobinamide-GDP and alpha-ribazole to generate adenosylcobalamin (Ado-cobalamin). Also synthesizes adenosylcobalamin 5'-phosphate from adenosylcobinamide-GDP and alpha-ribazole 5'-phosphate.</text>
</comment>
<evidence type="ECO:0000256" key="2">
    <source>
        <dbReference type="ARBA" id="ARBA00004651"/>
    </source>
</evidence>
<feature type="transmembrane region" description="Helical" evidence="19">
    <location>
        <begin position="202"/>
        <end position="220"/>
    </location>
</feature>
<comment type="caution">
    <text evidence="20">The sequence shown here is derived from an EMBL/GenBank/DDBJ whole genome shotgun (WGS) entry which is preliminary data.</text>
</comment>
<evidence type="ECO:0000256" key="18">
    <source>
        <dbReference type="ARBA" id="ARBA00049504"/>
    </source>
</evidence>
<keyword evidence="13 19" id="KW-0472">Membrane</keyword>
<keyword evidence="9 19" id="KW-0808">Transferase</keyword>
<evidence type="ECO:0000256" key="10">
    <source>
        <dbReference type="ARBA" id="ARBA00022692"/>
    </source>
</evidence>
<keyword evidence="11 19" id="KW-0460">Magnesium</keyword>
<evidence type="ECO:0000256" key="15">
    <source>
        <dbReference type="ARBA" id="ARBA00032605"/>
    </source>
</evidence>
<dbReference type="PANTHER" id="PTHR34148:SF1">
    <property type="entry name" value="ADENOSYLCOBINAMIDE-GDP RIBAZOLETRANSFERASE"/>
    <property type="match status" value="1"/>
</dbReference>
<evidence type="ECO:0000256" key="13">
    <source>
        <dbReference type="ARBA" id="ARBA00023136"/>
    </source>
</evidence>
<evidence type="ECO:0000256" key="16">
    <source>
        <dbReference type="ARBA" id="ARBA00032853"/>
    </source>
</evidence>
<evidence type="ECO:0000256" key="12">
    <source>
        <dbReference type="ARBA" id="ARBA00022989"/>
    </source>
</evidence>
<keyword evidence="21" id="KW-1185">Reference proteome</keyword>
<feature type="transmembrane region" description="Helical" evidence="19">
    <location>
        <begin position="171"/>
        <end position="196"/>
    </location>
</feature>
<reference evidence="21" key="1">
    <citation type="journal article" date="2019" name="Int. J. Syst. Evol. Microbiol.">
        <title>The Global Catalogue of Microorganisms (GCM) 10K type strain sequencing project: providing services to taxonomists for standard genome sequencing and annotation.</title>
        <authorList>
            <consortium name="The Broad Institute Genomics Platform"/>
            <consortium name="The Broad Institute Genome Sequencing Center for Infectious Disease"/>
            <person name="Wu L."/>
            <person name="Ma J."/>
        </authorList>
    </citation>
    <scope>NUCLEOTIDE SEQUENCE [LARGE SCALE GENOMIC DNA]</scope>
    <source>
        <strain evidence="21">JCM 18127</strain>
    </source>
</reference>
<evidence type="ECO:0000256" key="11">
    <source>
        <dbReference type="ARBA" id="ARBA00022842"/>
    </source>
</evidence>
<evidence type="ECO:0000256" key="1">
    <source>
        <dbReference type="ARBA" id="ARBA00001946"/>
    </source>
</evidence>
<comment type="cofactor">
    <cofactor evidence="1 19">
        <name>Mg(2+)</name>
        <dbReference type="ChEBI" id="CHEBI:18420"/>
    </cofactor>
</comment>
<evidence type="ECO:0000256" key="9">
    <source>
        <dbReference type="ARBA" id="ARBA00022679"/>
    </source>
</evidence>
<name>A0ABP8WFE4_9ACTN</name>
<evidence type="ECO:0000256" key="6">
    <source>
        <dbReference type="ARBA" id="ARBA00015850"/>
    </source>
</evidence>
<keyword evidence="10 19" id="KW-0812">Transmembrane</keyword>
<evidence type="ECO:0000256" key="3">
    <source>
        <dbReference type="ARBA" id="ARBA00004663"/>
    </source>
</evidence>
<evidence type="ECO:0000256" key="19">
    <source>
        <dbReference type="HAMAP-Rule" id="MF_00719"/>
    </source>
</evidence>
<dbReference type="EMBL" id="BAABIM010000003">
    <property type="protein sequence ID" value="GAA4688718.1"/>
    <property type="molecule type" value="Genomic_DNA"/>
</dbReference>
<gene>
    <name evidence="19" type="primary">cobS</name>
    <name evidence="20" type="ORF">GCM10023226_28160</name>
</gene>
<feature type="transmembrane region" description="Helical" evidence="19">
    <location>
        <begin position="41"/>
        <end position="74"/>
    </location>
</feature>
<feature type="transmembrane region" description="Helical" evidence="19">
    <location>
        <begin position="232"/>
        <end position="253"/>
    </location>
</feature>
<keyword evidence="12 19" id="KW-1133">Transmembrane helix</keyword>
<evidence type="ECO:0000256" key="14">
    <source>
        <dbReference type="ARBA" id="ARBA00025228"/>
    </source>
</evidence>
<evidence type="ECO:0000256" key="8">
    <source>
        <dbReference type="ARBA" id="ARBA00022573"/>
    </source>
</evidence>
<comment type="catalytic activity">
    <reaction evidence="18 19">
        <text>alpha-ribazole 5'-phosphate + adenosylcob(III)inamide-GDP = adenosylcob(III)alamin 5'-phosphate + GMP + H(+)</text>
        <dbReference type="Rhea" id="RHEA:23560"/>
        <dbReference type="ChEBI" id="CHEBI:15378"/>
        <dbReference type="ChEBI" id="CHEBI:57918"/>
        <dbReference type="ChEBI" id="CHEBI:58115"/>
        <dbReference type="ChEBI" id="CHEBI:60487"/>
        <dbReference type="ChEBI" id="CHEBI:60493"/>
        <dbReference type="EC" id="2.7.8.26"/>
    </reaction>
</comment>
<protein>
    <recommendedName>
        <fullName evidence="6 19">Adenosylcobinamide-GDP ribazoletransferase</fullName>
        <ecNumber evidence="5 19">2.7.8.26</ecNumber>
    </recommendedName>
    <alternativeName>
        <fullName evidence="16 19">Cobalamin synthase</fullName>
    </alternativeName>
    <alternativeName>
        <fullName evidence="15 19">Cobalamin-5'-phosphate synthase</fullName>
    </alternativeName>
</protein>
<organism evidence="20 21">
    <name type="scientific">Nocardioides nanhaiensis</name>
    <dbReference type="NCBI Taxonomy" id="1476871"/>
    <lineage>
        <taxon>Bacteria</taxon>
        <taxon>Bacillati</taxon>
        <taxon>Actinomycetota</taxon>
        <taxon>Actinomycetes</taxon>
        <taxon>Propionibacteriales</taxon>
        <taxon>Nocardioidaceae</taxon>
        <taxon>Nocardioides</taxon>
    </lineage>
</organism>
<dbReference type="HAMAP" id="MF_00719">
    <property type="entry name" value="CobS"/>
    <property type="match status" value="1"/>
</dbReference>
<dbReference type="Proteomes" id="UP001500621">
    <property type="component" value="Unassembled WGS sequence"/>
</dbReference>
<dbReference type="InterPro" id="IPR003805">
    <property type="entry name" value="CobS"/>
</dbReference>